<keyword evidence="7" id="KW-0496">Mitochondrion</keyword>
<evidence type="ECO:0000256" key="5">
    <source>
        <dbReference type="ARBA" id="ARBA00022792"/>
    </source>
</evidence>
<evidence type="ECO:0000256" key="1">
    <source>
        <dbReference type="ARBA" id="ARBA00004434"/>
    </source>
</evidence>
<evidence type="ECO:0000256" key="2">
    <source>
        <dbReference type="ARBA" id="ARBA00004673"/>
    </source>
</evidence>
<keyword evidence="10" id="KW-1185">Reference proteome</keyword>
<protein>
    <submittedName>
        <fullName evidence="11">Cytochrome c oxidase subunit 6C</fullName>
    </submittedName>
</protein>
<dbReference type="RefSeq" id="XP_005112777.1">
    <property type="nucleotide sequence ID" value="XM_005112720.3"/>
</dbReference>
<organism evidence="10 11">
    <name type="scientific">Aplysia californica</name>
    <name type="common">California sea hare</name>
    <dbReference type="NCBI Taxonomy" id="6500"/>
    <lineage>
        <taxon>Eukaryota</taxon>
        <taxon>Metazoa</taxon>
        <taxon>Spiralia</taxon>
        <taxon>Lophotrochozoa</taxon>
        <taxon>Mollusca</taxon>
        <taxon>Gastropoda</taxon>
        <taxon>Heterobranchia</taxon>
        <taxon>Euthyneura</taxon>
        <taxon>Tectipleura</taxon>
        <taxon>Aplysiida</taxon>
        <taxon>Aplysioidea</taxon>
        <taxon>Aplysiidae</taxon>
        <taxon>Aplysia</taxon>
    </lineage>
</organism>
<evidence type="ECO:0000256" key="3">
    <source>
        <dbReference type="ARBA" id="ARBA00007204"/>
    </source>
</evidence>
<accession>A0ABM0KAD7</accession>
<dbReference type="PANTHER" id="PTHR48416:SF1">
    <property type="entry name" value="CYTOCHROME C OXIDASE SUBUNIT 6C"/>
    <property type="match status" value="1"/>
</dbReference>
<evidence type="ECO:0000313" key="10">
    <source>
        <dbReference type="Proteomes" id="UP000694888"/>
    </source>
</evidence>
<keyword evidence="6 9" id="KW-1133">Transmembrane helix</keyword>
<evidence type="ECO:0000256" key="4">
    <source>
        <dbReference type="ARBA" id="ARBA00022692"/>
    </source>
</evidence>
<evidence type="ECO:0000256" key="8">
    <source>
        <dbReference type="ARBA" id="ARBA00023136"/>
    </source>
</evidence>
<gene>
    <name evidence="11" type="primary">LOC101846708</name>
</gene>
<dbReference type="GeneID" id="101846708"/>
<dbReference type="InterPro" id="IPR034884">
    <property type="entry name" value="Cytochrome_c_oxidase_VIc/VIIs"/>
</dbReference>
<comment type="similarity">
    <text evidence="3">Belongs to the cytochrome c oxidase subunit 6c family.</text>
</comment>
<evidence type="ECO:0000256" key="9">
    <source>
        <dbReference type="SAM" id="Phobius"/>
    </source>
</evidence>
<dbReference type="Proteomes" id="UP000694888">
    <property type="component" value="Unplaced"/>
</dbReference>
<sequence>MASKPVLRNLLLSKTKRDFVIALTVSIAVAMSYKFGVQEQRRQKFENFYKTYDVEKDYARMKKAGVFQSINTMVEEGRYEG</sequence>
<keyword evidence="5" id="KW-0999">Mitochondrion inner membrane</keyword>
<reference evidence="11" key="1">
    <citation type="submission" date="2025-08" db="UniProtKB">
        <authorList>
            <consortium name="RefSeq"/>
        </authorList>
    </citation>
    <scope>IDENTIFICATION</scope>
</reference>
<proteinExistence type="inferred from homology"/>
<dbReference type="Gene3D" id="4.10.93.10">
    <property type="entry name" value="Mitochondrial cytochrome c oxidase subunit VIc/VIIs"/>
    <property type="match status" value="1"/>
</dbReference>
<evidence type="ECO:0000256" key="7">
    <source>
        <dbReference type="ARBA" id="ARBA00023128"/>
    </source>
</evidence>
<evidence type="ECO:0000256" key="6">
    <source>
        <dbReference type="ARBA" id="ARBA00022989"/>
    </source>
</evidence>
<feature type="transmembrane region" description="Helical" evidence="9">
    <location>
        <begin position="20"/>
        <end position="37"/>
    </location>
</feature>
<comment type="pathway">
    <text evidence="2">Energy metabolism; oxidative phosphorylation.</text>
</comment>
<dbReference type="Pfam" id="PF02937">
    <property type="entry name" value="COX6C"/>
    <property type="match status" value="1"/>
</dbReference>
<dbReference type="InterPro" id="IPR051389">
    <property type="entry name" value="Cytochrome_c_oxidase_VIc"/>
</dbReference>
<dbReference type="InterPro" id="IPR037169">
    <property type="entry name" value="Cytochrome_c_oxidase_VIc_sf"/>
</dbReference>
<comment type="subcellular location">
    <subcellularLocation>
        <location evidence="1">Mitochondrion inner membrane</location>
        <topology evidence="1">Single-pass membrane protein</topology>
    </subcellularLocation>
</comment>
<dbReference type="PANTHER" id="PTHR48416">
    <property type="entry name" value="CYTOCHROME C OXIDASE SUBUNIT 6C"/>
    <property type="match status" value="1"/>
</dbReference>
<keyword evidence="8 9" id="KW-0472">Membrane</keyword>
<dbReference type="SUPFAM" id="SSF81415">
    <property type="entry name" value="Mitochondrial cytochrome c oxidase subunit VIc"/>
    <property type="match status" value="1"/>
</dbReference>
<evidence type="ECO:0000313" key="11">
    <source>
        <dbReference type="RefSeq" id="XP_005112777.1"/>
    </source>
</evidence>
<keyword evidence="4 9" id="KW-0812">Transmembrane</keyword>
<name>A0ABM0KAD7_APLCA</name>